<dbReference type="GO" id="GO:0003677">
    <property type="term" value="F:DNA binding"/>
    <property type="evidence" value="ECO:0007669"/>
    <property type="project" value="UniProtKB-KW"/>
</dbReference>
<gene>
    <name evidence="11" type="ORF">PSACC_02798</name>
</gene>
<dbReference type="PROSITE" id="PS51358">
    <property type="entry name" value="NOP"/>
    <property type="match status" value="1"/>
</dbReference>
<dbReference type="Pfam" id="PF02319">
    <property type="entry name" value="WHD_E2F_TDP"/>
    <property type="match status" value="1"/>
</dbReference>
<evidence type="ECO:0000256" key="7">
    <source>
        <dbReference type="ARBA" id="ARBA00023274"/>
    </source>
</evidence>
<dbReference type="GO" id="GO:0046540">
    <property type="term" value="C:U4/U6 x U5 tri-snRNP complex"/>
    <property type="evidence" value="ECO:0007669"/>
    <property type="project" value="InterPro"/>
</dbReference>
<dbReference type="EMBL" id="MTSL01000178">
    <property type="protein sequence ID" value="PJF17321.1"/>
    <property type="molecule type" value="Genomic_DNA"/>
</dbReference>
<keyword evidence="12" id="KW-1185">Reference proteome</keyword>
<dbReference type="GO" id="GO:0000244">
    <property type="term" value="P:spliceosomal tri-snRNP complex assembly"/>
    <property type="evidence" value="ECO:0007669"/>
    <property type="project" value="InterPro"/>
</dbReference>
<dbReference type="SUPFAM" id="SSF144074">
    <property type="entry name" value="E2F-DP heterodimerization region"/>
    <property type="match status" value="1"/>
</dbReference>
<dbReference type="Gene3D" id="1.10.10.10">
    <property type="entry name" value="Winged helix-like DNA-binding domain superfamily/Winged helix DNA-binding domain"/>
    <property type="match status" value="1"/>
</dbReference>
<dbReference type="Pfam" id="PF16421">
    <property type="entry name" value="E2F_CC-MB"/>
    <property type="match status" value="1"/>
</dbReference>
<dbReference type="Pfam" id="PF09785">
    <property type="entry name" value="Prp31_C"/>
    <property type="match status" value="1"/>
</dbReference>
<feature type="domain" description="Nop" evidence="10">
    <location>
        <begin position="128"/>
        <end position="246"/>
    </location>
</feature>
<dbReference type="Gene3D" id="1.10.287.4070">
    <property type="match status" value="1"/>
</dbReference>
<dbReference type="InterPro" id="IPR042239">
    <property type="entry name" value="Nop_C"/>
</dbReference>
<keyword evidence="3 8" id="KW-0805">Transcription regulation</keyword>
<dbReference type="SUPFAM" id="SSF53474">
    <property type="entry name" value="alpha/beta-Hydrolases"/>
    <property type="match status" value="1"/>
</dbReference>
<comment type="subcellular location">
    <subcellularLocation>
        <location evidence="1 8">Nucleus</location>
    </subcellularLocation>
</comment>
<dbReference type="FunFam" id="1.10.246.90:FF:000002">
    <property type="entry name" value="U4/U6 small nuclear ribonucleoprotein Prp31"/>
    <property type="match status" value="1"/>
</dbReference>
<dbReference type="Pfam" id="PF12146">
    <property type="entry name" value="Hydrolase_4"/>
    <property type="match status" value="2"/>
</dbReference>
<comment type="similarity">
    <text evidence="2 8">Belongs to the E2F/DP family.</text>
</comment>
<evidence type="ECO:0000256" key="9">
    <source>
        <dbReference type="SAM" id="MobiDB-lite"/>
    </source>
</evidence>
<reference evidence="11 12" key="1">
    <citation type="submission" date="2016-10" db="EMBL/GenBank/DDBJ databases">
        <title>The genome of Paramicrosporidium saccamoebae is the missing link in understanding Cryptomycota and Microsporidia evolution.</title>
        <authorList>
            <person name="Quandt C.A."/>
            <person name="Beaudet D."/>
            <person name="Corsaro D."/>
            <person name="Michel R."/>
            <person name="Corradi N."/>
            <person name="James T."/>
        </authorList>
    </citation>
    <scope>NUCLEOTIDE SEQUENCE [LARGE SCALE GENOMIC DNA]</scope>
    <source>
        <strain evidence="11 12">KSL3</strain>
    </source>
</reference>
<dbReference type="Gene3D" id="3.40.50.1820">
    <property type="entry name" value="alpha/beta hydrolase"/>
    <property type="match status" value="1"/>
</dbReference>
<keyword evidence="5 8" id="KW-0804">Transcription</keyword>
<proteinExistence type="inferred from homology"/>
<dbReference type="InterPro" id="IPR029058">
    <property type="entry name" value="AB_hydrolase_fold"/>
</dbReference>
<dbReference type="SUPFAM" id="SSF89124">
    <property type="entry name" value="Nop domain"/>
    <property type="match status" value="1"/>
</dbReference>
<dbReference type="InterPro" id="IPR037241">
    <property type="entry name" value="E2F-DP_heterodim"/>
</dbReference>
<evidence type="ECO:0000256" key="4">
    <source>
        <dbReference type="ARBA" id="ARBA00023125"/>
    </source>
</evidence>
<dbReference type="OrthoDB" id="10249433at2759"/>
<dbReference type="GO" id="GO:0006355">
    <property type="term" value="P:regulation of DNA-templated transcription"/>
    <property type="evidence" value="ECO:0007669"/>
    <property type="project" value="InterPro"/>
</dbReference>
<evidence type="ECO:0000256" key="8">
    <source>
        <dbReference type="RuleBase" id="RU003796"/>
    </source>
</evidence>
<dbReference type="SMART" id="SM01372">
    <property type="entry name" value="E2F_TDP"/>
    <property type="match status" value="1"/>
</dbReference>
<dbReference type="InterPro" id="IPR036390">
    <property type="entry name" value="WH_DNA-bd_sf"/>
</dbReference>
<dbReference type="InterPro" id="IPR022742">
    <property type="entry name" value="Hydrolase_4"/>
</dbReference>
<sequence>MVREELQRRLVTLCPVYSNGTVSELFQLLKDRYTSRFPEIESLGLGSLDYARTVLRIGDASDLKTVDFSNVLPATTVLAMAMPASTTIGKMLPREELEDVLHLANAVVQMHQSRLEILAFLEGRMAQIAPNVTAIVGTKVASQLIGMTGSITALSKVPAGNIHVLGRSKKDLAGFSLSHVNPHAGIIFETDLVGSTPPQYKTQAQRLISNKVALAARIDSQKQYADGTYGKGLRQEIITKLEKLAEPAPMSRVKPIPPPPIESSKKRGGRRARKQKELYAQTQIRKMTNRMEFGKAEEEIVVGSSVVGLGELGVGSAGSGRMRAPVADNKLREHIKKESQKAYAGTLAAGKAAPRPTLAASGTSLTVTSESIQLQTNEEGELKSVLYCVHGLGEHIGRYDGLFQRFNAAGIRVHGFDHRGHGQTYTMNRTTMTKGHLGDLMAAMRDVDVLLRLDRMCCMGHSMGGLVVLAYALDGTPALALGTPIPRLKLALGRFVSKFAPRMSVSSGLDIQNMSRDQSEIDGFLNDKLCHQKISLLTDIPVLVTHGSADTMTCPLASKLFVERVACVDKTFHSFPDAYHNCISMEKFDTLVHLDIIRDEVIELYLSWIVRRSEMVALLFHLRDQAGSFCSHHPTINCCFPVCQTTIVSSTSELSIVPWPTSTVRQGVPPLLAASSSLAALPPSASTPSQACRYDNSLGLLTRRFVQLLRDSPDGIVDLNYAASQLEVQKRRIYDITNVLEGIGMIEKKGKNNVRWSETNDPAENEALRRLRERASAMQREEAIADQHLLYVQDVLRTMSEDETCKKSFHPTFLICEDTLLAVKAPFGSTLEVPDPDEGMPPGRRRYEIQLTSRAGPIDVFLIQDHPIVSNAAPPLDSLADSELLTGHEDVLLKHFQLPSDPYNFELKPGEGIGDLFRDNKAYLSVTCEWGEGMGMGVGVGVGASVGVGKRYG</sequence>
<comment type="caution">
    <text evidence="11">The sequence shown here is derived from an EMBL/GenBank/DDBJ whole genome shotgun (WGS) entry which is preliminary data.</text>
</comment>
<dbReference type="SUPFAM" id="SSF46785">
    <property type="entry name" value="Winged helix' DNA-binding domain"/>
    <property type="match status" value="1"/>
</dbReference>
<dbReference type="Gene3D" id="6.10.250.540">
    <property type="match status" value="1"/>
</dbReference>
<dbReference type="InterPro" id="IPR027105">
    <property type="entry name" value="Prp31"/>
</dbReference>
<dbReference type="CDD" id="cd14660">
    <property type="entry name" value="E2F_DD"/>
    <property type="match status" value="1"/>
</dbReference>
<protein>
    <submittedName>
        <fullName evidence="11">Nop domain-containing protein</fullName>
    </submittedName>
</protein>
<dbReference type="InterPro" id="IPR002687">
    <property type="entry name" value="Nop_dom"/>
</dbReference>
<accession>A0A2H9THT9</accession>
<evidence type="ECO:0000256" key="6">
    <source>
        <dbReference type="ARBA" id="ARBA00023242"/>
    </source>
</evidence>
<dbReference type="AlphaFoldDB" id="A0A2H9THT9"/>
<organism evidence="11 12">
    <name type="scientific">Paramicrosporidium saccamoebae</name>
    <dbReference type="NCBI Taxonomy" id="1246581"/>
    <lineage>
        <taxon>Eukaryota</taxon>
        <taxon>Fungi</taxon>
        <taxon>Fungi incertae sedis</taxon>
        <taxon>Cryptomycota</taxon>
        <taxon>Cryptomycota incertae sedis</taxon>
        <taxon>Paramicrosporidium</taxon>
    </lineage>
</organism>
<dbReference type="InterPro" id="IPR036070">
    <property type="entry name" value="Nop_dom_sf"/>
</dbReference>
<dbReference type="PANTHER" id="PTHR13904">
    <property type="entry name" value="PRE-MRNA SPLICING FACTOR PRP31"/>
    <property type="match status" value="1"/>
</dbReference>
<feature type="region of interest" description="Disordered" evidence="9">
    <location>
        <begin position="248"/>
        <end position="277"/>
    </location>
</feature>
<evidence type="ECO:0000256" key="3">
    <source>
        <dbReference type="ARBA" id="ARBA00023015"/>
    </source>
</evidence>
<dbReference type="InterPro" id="IPR019175">
    <property type="entry name" value="Prp31_C"/>
</dbReference>
<dbReference type="STRING" id="1246581.A0A2H9THT9"/>
<evidence type="ECO:0000259" key="10">
    <source>
        <dbReference type="PROSITE" id="PS51358"/>
    </source>
</evidence>
<dbReference type="GO" id="GO:0046983">
    <property type="term" value="F:protein dimerization activity"/>
    <property type="evidence" value="ECO:0007669"/>
    <property type="project" value="InterPro"/>
</dbReference>
<evidence type="ECO:0000256" key="2">
    <source>
        <dbReference type="ARBA" id="ARBA00010940"/>
    </source>
</evidence>
<dbReference type="GO" id="GO:0071011">
    <property type="term" value="C:precatalytic spliceosome"/>
    <property type="evidence" value="ECO:0007669"/>
    <property type="project" value="TreeGrafter"/>
</dbReference>
<name>A0A2H9THT9_9FUNG</name>
<evidence type="ECO:0000313" key="12">
    <source>
        <dbReference type="Proteomes" id="UP000240830"/>
    </source>
</evidence>
<dbReference type="InterPro" id="IPR003316">
    <property type="entry name" value="E2F_WHTH_DNA-bd_dom"/>
</dbReference>
<dbReference type="InterPro" id="IPR032198">
    <property type="entry name" value="E2F_CC-MB"/>
</dbReference>
<dbReference type="PANTHER" id="PTHR13904:SF0">
    <property type="entry name" value="U4_U6 SMALL NUCLEAR RIBONUCLEOPROTEIN PRP31"/>
    <property type="match status" value="1"/>
</dbReference>
<evidence type="ECO:0000256" key="1">
    <source>
        <dbReference type="ARBA" id="ARBA00004123"/>
    </source>
</evidence>
<evidence type="ECO:0000313" key="11">
    <source>
        <dbReference type="EMBL" id="PJF17321.1"/>
    </source>
</evidence>
<keyword evidence="6 8" id="KW-0539">Nucleus</keyword>
<dbReference type="GO" id="GO:0005687">
    <property type="term" value="C:U4 snRNP"/>
    <property type="evidence" value="ECO:0007669"/>
    <property type="project" value="TreeGrafter"/>
</dbReference>
<evidence type="ECO:0000256" key="5">
    <source>
        <dbReference type="ARBA" id="ARBA00023163"/>
    </source>
</evidence>
<dbReference type="Proteomes" id="UP000240830">
    <property type="component" value="Unassembled WGS sequence"/>
</dbReference>
<dbReference type="InterPro" id="IPR036388">
    <property type="entry name" value="WH-like_DNA-bd_sf"/>
</dbReference>
<dbReference type="GO" id="GO:0005667">
    <property type="term" value="C:transcription regulator complex"/>
    <property type="evidence" value="ECO:0007669"/>
    <property type="project" value="InterPro"/>
</dbReference>
<keyword evidence="4 8" id="KW-0238">DNA-binding</keyword>
<dbReference type="Gene3D" id="1.10.246.90">
    <property type="entry name" value="Nop domain"/>
    <property type="match status" value="1"/>
</dbReference>
<dbReference type="Pfam" id="PF01798">
    <property type="entry name" value="Nop"/>
    <property type="match status" value="1"/>
</dbReference>
<dbReference type="FunFam" id="1.10.10.10:FF:000008">
    <property type="entry name" value="E2F transcription factor 1"/>
    <property type="match status" value="1"/>
</dbReference>
<keyword evidence="7" id="KW-0687">Ribonucleoprotein</keyword>